<keyword evidence="2" id="KW-0378">Hydrolase</keyword>
<protein>
    <recommendedName>
        <fullName evidence="3">Calcineurin-like phosphoesterase domain-containing protein</fullName>
    </recommendedName>
</protein>
<accession>A0A2A8CUR5</accession>
<keyword evidence="5" id="KW-1185">Reference proteome</keyword>
<dbReference type="GO" id="GO:0016787">
    <property type="term" value="F:hydrolase activity"/>
    <property type="evidence" value="ECO:0007669"/>
    <property type="project" value="UniProtKB-KW"/>
</dbReference>
<organism evidence="4 5">
    <name type="scientific">Longibacter salinarum</name>
    <dbReference type="NCBI Taxonomy" id="1850348"/>
    <lineage>
        <taxon>Bacteria</taxon>
        <taxon>Pseudomonadati</taxon>
        <taxon>Rhodothermota</taxon>
        <taxon>Rhodothermia</taxon>
        <taxon>Rhodothermales</taxon>
        <taxon>Salisaetaceae</taxon>
        <taxon>Longibacter</taxon>
    </lineage>
</organism>
<proteinExistence type="predicted"/>
<name>A0A2A8CUR5_9BACT</name>
<dbReference type="EMBL" id="PDEQ01000008">
    <property type="protein sequence ID" value="PEN12289.1"/>
    <property type="molecule type" value="Genomic_DNA"/>
</dbReference>
<dbReference type="RefSeq" id="WP_098077505.1">
    <property type="nucleotide sequence ID" value="NZ_PDEQ01000008.1"/>
</dbReference>
<sequence>MLSFLVLGNWGRHGHHEQAAVAQGLARASQRYDVDFVVTTGDNFRPKGVNGVLDPQWHDSFDAVYDVPTLDLPWYACLGDRCYQGSPDAQVEYAKHDLRWRMPGRFYSVNKRVDDQTHAQFVILDSTPLSGDRDMVPHREPMLQMYWLRNMLAPSRSDWKIVIGHHALSSLASEPGGDDVGAVLRQFGAQAYLCGYDQRLQLADEEGIGEVLSGAGAGAEPLSNGASPSGVEFQEATPGFAVITLDRLEMTTRFCNADGDELFSRTRETQPHRRAA</sequence>
<dbReference type="AlphaFoldDB" id="A0A2A8CUR5"/>
<evidence type="ECO:0000313" key="5">
    <source>
        <dbReference type="Proteomes" id="UP000220102"/>
    </source>
</evidence>
<dbReference type="Proteomes" id="UP000220102">
    <property type="component" value="Unassembled WGS sequence"/>
</dbReference>
<dbReference type="InterPro" id="IPR029052">
    <property type="entry name" value="Metallo-depent_PP-like"/>
</dbReference>
<comment type="caution">
    <text evidence="4">The sequence shown here is derived from an EMBL/GenBank/DDBJ whole genome shotgun (WGS) entry which is preliminary data.</text>
</comment>
<dbReference type="SUPFAM" id="SSF56300">
    <property type="entry name" value="Metallo-dependent phosphatases"/>
    <property type="match status" value="1"/>
</dbReference>
<dbReference type="Pfam" id="PF00149">
    <property type="entry name" value="Metallophos"/>
    <property type="match status" value="1"/>
</dbReference>
<feature type="domain" description="Calcineurin-like phosphoesterase" evidence="3">
    <location>
        <begin position="16"/>
        <end position="195"/>
    </location>
</feature>
<evidence type="ECO:0000313" key="4">
    <source>
        <dbReference type="EMBL" id="PEN12289.1"/>
    </source>
</evidence>
<dbReference type="PANTHER" id="PTHR10161">
    <property type="entry name" value="TARTRATE-RESISTANT ACID PHOSPHATASE TYPE 5"/>
    <property type="match status" value="1"/>
</dbReference>
<keyword evidence="1" id="KW-0732">Signal</keyword>
<reference evidence="4 5" key="1">
    <citation type="submission" date="2017-10" db="EMBL/GenBank/DDBJ databases">
        <title>Draft genome of Longibacter Salinarum.</title>
        <authorList>
            <person name="Goh K.M."/>
            <person name="Shamsir M.S."/>
            <person name="Lim S.W."/>
        </authorList>
    </citation>
    <scope>NUCLEOTIDE SEQUENCE [LARGE SCALE GENOMIC DNA]</scope>
    <source>
        <strain evidence="4 5">KCTC 52045</strain>
    </source>
</reference>
<dbReference type="Gene3D" id="3.60.21.10">
    <property type="match status" value="1"/>
</dbReference>
<dbReference type="InterPro" id="IPR004843">
    <property type="entry name" value="Calcineurin-like_PHP"/>
</dbReference>
<dbReference type="InterPro" id="IPR051558">
    <property type="entry name" value="Metallophosphoesterase_PAP"/>
</dbReference>
<dbReference type="PANTHER" id="PTHR10161:SF14">
    <property type="entry name" value="TARTRATE-RESISTANT ACID PHOSPHATASE TYPE 5"/>
    <property type="match status" value="1"/>
</dbReference>
<evidence type="ECO:0000256" key="1">
    <source>
        <dbReference type="ARBA" id="ARBA00022729"/>
    </source>
</evidence>
<gene>
    <name evidence="4" type="ORF">CRI94_14755</name>
</gene>
<evidence type="ECO:0000256" key="2">
    <source>
        <dbReference type="ARBA" id="ARBA00022801"/>
    </source>
</evidence>
<evidence type="ECO:0000259" key="3">
    <source>
        <dbReference type="Pfam" id="PF00149"/>
    </source>
</evidence>
<dbReference type="OrthoDB" id="9809781at2"/>